<evidence type="ECO:0000256" key="7">
    <source>
        <dbReference type="SAM" id="Phobius"/>
    </source>
</evidence>
<feature type="transmembrane region" description="Helical" evidence="7">
    <location>
        <begin position="246"/>
        <end position="270"/>
    </location>
</feature>
<dbReference type="GO" id="GO:0015293">
    <property type="term" value="F:symporter activity"/>
    <property type="evidence" value="ECO:0007669"/>
    <property type="project" value="TreeGrafter"/>
</dbReference>
<dbReference type="Pfam" id="PF01773">
    <property type="entry name" value="Nucleos_tra2_N"/>
    <property type="match status" value="1"/>
</dbReference>
<feature type="transmembrane region" description="Helical" evidence="7">
    <location>
        <begin position="377"/>
        <end position="398"/>
    </location>
</feature>
<keyword evidence="5 7" id="KW-1133">Transmembrane helix</keyword>
<reference evidence="12" key="1">
    <citation type="submission" date="2017-12" db="EMBL/GenBank/DDBJ databases">
        <title>FDA dAtabase for Regulatory Grade micrObial Sequences (FDA-ARGOS): Supporting development and validation of Infectious Disease Dx tests.</title>
        <authorList>
            <person name="Hoffmann M."/>
            <person name="Allard M."/>
            <person name="Evans P."/>
            <person name="Brown E."/>
            <person name="Tallon L."/>
            <person name="Sadzewicz L."/>
            <person name="Sengamalay N."/>
            <person name="Ott S."/>
            <person name="Godinez A."/>
            <person name="Nagaraj S."/>
            <person name="Vavikolanu K."/>
            <person name="Aluvathingal J."/>
            <person name="Nadendla S."/>
            <person name="Sichtig H."/>
        </authorList>
    </citation>
    <scope>NUCLEOTIDE SEQUENCE [LARGE SCALE GENOMIC DNA]</scope>
    <source>
        <strain evidence="12">FDAARGOS_249</strain>
    </source>
</reference>
<dbReference type="RefSeq" id="WP_083067540.1">
    <property type="nucleotide sequence ID" value="NZ_NBTM02000001.1"/>
</dbReference>
<comment type="caution">
    <text evidence="11">The sequence shown here is derived from an EMBL/GenBank/DDBJ whole genome shotgun (WGS) entry which is preliminary data.</text>
</comment>
<feature type="transmembrane region" description="Helical" evidence="7">
    <location>
        <begin position="135"/>
        <end position="152"/>
    </location>
</feature>
<dbReference type="InterPro" id="IPR011657">
    <property type="entry name" value="CNT_C_dom"/>
</dbReference>
<feature type="transmembrane region" description="Helical" evidence="7">
    <location>
        <begin position="6"/>
        <end position="22"/>
    </location>
</feature>
<dbReference type="Pfam" id="PF07662">
    <property type="entry name" value="Nucleos_tra2_C"/>
    <property type="match status" value="1"/>
</dbReference>
<accession>A0A2J9PLA2</accession>
<dbReference type="InterPro" id="IPR008276">
    <property type="entry name" value="C_nuclsd_transpt"/>
</dbReference>
<evidence type="ECO:0000256" key="1">
    <source>
        <dbReference type="ARBA" id="ARBA00004651"/>
    </source>
</evidence>
<dbReference type="InterPro" id="IPR002668">
    <property type="entry name" value="CNT_N_dom"/>
</dbReference>
<sequence length="399" mass="43077">MSIIRGIIGLIVIGLIALLISKDRKNARIKQVGILLVIMFVLAFIGLRTSFGIAILEGVSGLFNWLILQANGGTEFVFGEGATSYGIFFLNVLMPIVFISGLIGILQYINVLPFIAKYIGKILNKITGMGENESYIAIIMAMLGQSNGLITLKRYIDKFSPEQIFTFVLMGLSCVSATTIASYMQMVDGKFVVVAILLNVFAAFIIVSLMTPYNPQTHQVDFNPIEEAKENEGIDDENFFSVLSDYISSGFQIALAIAGSLIGFTALITFLNSLATLVFGIDFFTILGYVFSPLAYIMGIPSADIVSAGSIMASKLLTNEFVALGEVQAVAGQVTEKTMAMMSTYVISFSNIATVGMIIASVKIMSAKQAKVVANNTWRLIVGSVLVSMISATIVGFFF</sequence>
<feature type="transmembrane region" description="Helical" evidence="7">
    <location>
        <begin position="191"/>
        <end position="213"/>
    </location>
</feature>
<dbReference type="GO" id="GO:0005337">
    <property type="term" value="F:nucleoside transmembrane transporter activity"/>
    <property type="evidence" value="ECO:0007669"/>
    <property type="project" value="InterPro"/>
</dbReference>
<evidence type="ECO:0000259" key="10">
    <source>
        <dbReference type="Pfam" id="PF07670"/>
    </source>
</evidence>
<feature type="transmembrane region" description="Helical" evidence="7">
    <location>
        <begin position="164"/>
        <end position="184"/>
    </location>
</feature>
<evidence type="ECO:0000259" key="8">
    <source>
        <dbReference type="Pfam" id="PF01773"/>
    </source>
</evidence>
<comment type="similarity">
    <text evidence="2">Belongs to the concentrative nucleoside transporter (CNT) (TC 2.A.41) family.</text>
</comment>
<feature type="domain" description="Concentrative nucleoside transporter N-terminal" evidence="8">
    <location>
        <begin position="8"/>
        <end position="80"/>
    </location>
</feature>
<evidence type="ECO:0000313" key="11">
    <source>
        <dbReference type="EMBL" id="PNL90760.1"/>
    </source>
</evidence>
<protein>
    <submittedName>
        <fullName evidence="11">NupC/NupG family nucleoside CNT transporter</fullName>
    </submittedName>
</protein>
<dbReference type="PANTHER" id="PTHR10590">
    <property type="entry name" value="SODIUM/NUCLEOSIDE COTRANSPORTER"/>
    <property type="match status" value="1"/>
</dbReference>
<gene>
    <name evidence="11" type="ORF">A6J77_000160</name>
</gene>
<proteinExistence type="inferred from homology"/>
<name>A0A2J9PLA2_9LACT</name>
<comment type="subcellular location">
    <subcellularLocation>
        <location evidence="1">Cell membrane</location>
        <topology evidence="1">Multi-pass membrane protein</topology>
    </subcellularLocation>
</comment>
<dbReference type="PANTHER" id="PTHR10590:SF23">
    <property type="entry name" value="NUPC_NUPG FAMILY NUCLEOSIDE CNT TRANSPORTER"/>
    <property type="match status" value="1"/>
</dbReference>
<evidence type="ECO:0000256" key="4">
    <source>
        <dbReference type="ARBA" id="ARBA00022692"/>
    </source>
</evidence>
<evidence type="ECO:0000256" key="2">
    <source>
        <dbReference type="ARBA" id="ARBA00009033"/>
    </source>
</evidence>
<evidence type="ECO:0000313" key="12">
    <source>
        <dbReference type="Proteomes" id="UP000192813"/>
    </source>
</evidence>
<dbReference type="AlphaFoldDB" id="A0A2J9PLA2"/>
<evidence type="ECO:0000256" key="5">
    <source>
        <dbReference type="ARBA" id="ARBA00022989"/>
    </source>
</evidence>
<keyword evidence="6 7" id="KW-0472">Membrane</keyword>
<evidence type="ECO:0000256" key="6">
    <source>
        <dbReference type="ARBA" id="ARBA00023136"/>
    </source>
</evidence>
<dbReference type="Pfam" id="PF07670">
    <property type="entry name" value="Gate"/>
    <property type="match status" value="1"/>
</dbReference>
<evidence type="ECO:0000259" key="9">
    <source>
        <dbReference type="Pfam" id="PF07662"/>
    </source>
</evidence>
<feature type="domain" description="Concentrative nucleoside transporter C-terminal" evidence="9">
    <location>
        <begin position="192"/>
        <end position="396"/>
    </location>
</feature>
<dbReference type="Proteomes" id="UP000192813">
    <property type="component" value="Unassembled WGS sequence"/>
</dbReference>
<keyword evidence="3" id="KW-1003">Cell membrane</keyword>
<keyword evidence="4 7" id="KW-0812">Transmembrane</keyword>
<feature type="transmembrane region" description="Helical" evidence="7">
    <location>
        <begin position="34"/>
        <end position="67"/>
    </location>
</feature>
<evidence type="ECO:0000256" key="3">
    <source>
        <dbReference type="ARBA" id="ARBA00022475"/>
    </source>
</evidence>
<organism evidence="11 12">
    <name type="scientific">Aerococcus viridans</name>
    <dbReference type="NCBI Taxonomy" id="1377"/>
    <lineage>
        <taxon>Bacteria</taxon>
        <taxon>Bacillati</taxon>
        <taxon>Bacillota</taxon>
        <taxon>Bacilli</taxon>
        <taxon>Lactobacillales</taxon>
        <taxon>Aerococcaceae</taxon>
        <taxon>Aerococcus</taxon>
    </lineage>
</organism>
<dbReference type="InterPro" id="IPR011642">
    <property type="entry name" value="Gate_dom"/>
</dbReference>
<feature type="transmembrane region" description="Helical" evidence="7">
    <location>
        <begin position="345"/>
        <end position="365"/>
    </location>
</feature>
<dbReference type="GO" id="GO:0005886">
    <property type="term" value="C:plasma membrane"/>
    <property type="evidence" value="ECO:0007669"/>
    <property type="project" value="UniProtKB-SubCell"/>
</dbReference>
<dbReference type="EMBL" id="NBTM02000001">
    <property type="protein sequence ID" value="PNL90760.1"/>
    <property type="molecule type" value="Genomic_DNA"/>
</dbReference>
<feature type="domain" description="Nucleoside transporter/FeoB GTPase Gate" evidence="10">
    <location>
        <begin position="89"/>
        <end position="187"/>
    </location>
</feature>
<feature type="transmembrane region" description="Helical" evidence="7">
    <location>
        <begin position="277"/>
        <end position="298"/>
    </location>
</feature>
<feature type="transmembrane region" description="Helical" evidence="7">
    <location>
        <begin position="87"/>
        <end position="115"/>
    </location>
</feature>